<dbReference type="Proteomes" id="UP000556620">
    <property type="component" value="Unassembled WGS sequence"/>
</dbReference>
<dbReference type="GeneID" id="83680033"/>
<comment type="caution">
    <text evidence="1">The sequence shown here is derived from an EMBL/GenBank/DDBJ whole genome shotgun (WGS) entry which is preliminary data.</text>
</comment>
<protein>
    <submittedName>
        <fullName evidence="1">DUF1302 domain-containing protein</fullName>
    </submittedName>
</protein>
<gene>
    <name evidence="1" type="ORF">H4C44_22570</name>
</gene>
<organism evidence="1 2">
    <name type="scientific">Pseudomonas juntendi</name>
    <dbReference type="NCBI Taxonomy" id="2666183"/>
    <lineage>
        <taxon>Bacteria</taxon>
        <taxon>Pseudomonadati</taxon>
        <taxon>Pseudomonadota</taxon>
        <taxon>Gammaproteobacteria</taxon>
        <taxon>Pseudomonadales</taxon>
        <taxon>Pseudomonadaceae</taxon>
        <taxon>Pseudomonas</taxon>
    </lineage>
</organism>
<reference evidence="1 2" key="1">
    <citation type="submission" date="2020-07" db="EMBL/GenBank/DDBJ databases">
        <title>Diversity of carbapenemase encoding genes among Pseudomonas putida group clinical isolates in a tertiary Brazilian hospital.</title>
        <authorList>
            <person name="Alberto-Lei F."/>
            <person name="Nodari C.S."/>
            <person name="Streling A.P."/>
            <person name="Paulino J.T."/>
            <person name="Bessa-Neto F.O."/>
            <person name="Cayo R."/>
            <person name="Gales A.C."/>
        </authorList>
    </citation>
    <scope>NUCLEOTIDE SEQUENCE [LARGE SCALE GENOMIC DNA]</scope>
    <source>
        <strain evidence="1 2">14535</strain>
    </source>
</reference>
<sequence length="560" mass="62124">MLSCNRSPQKKLPPLKPLALATSFLAITAGLPDVHAFEIETGNPDLRVRWDNTLKYSAAWRTKSQSDKLTEGQTALNQDDGDRNFNKGLISNRLDLLSEMDITYQNFGARVSGAAWYDDVYNQGNDNNDPTRSNSYSVRYDAFTDDTRTLHGRKGELLDAFIFGKTEIGDMPVTGRVGQYAMQWGESLFYGMNGIAGGMAPIDVVKGLSVPNTQFKELIRPVQQISGQLQLTPDVSIGAYYQFEWEANRLPGAGSYFSSSDNFGDGNERMFIGAPLFPGAQPLAFYHGNDKEAKDSGQGGIQLRWRTESVDWGLYAIRFHDKSPQLNVRPDFANLNPQSGKAGEYYWVYPEGIEAFGASFSTTLGNYNIAGELSTRWNQPLASTSQRTLAVGEAINNDSDPLYATGRTLHANISWLSSMEPNFISQEATFLGEIAWNRVMSVTKNKDAFDPNADRDATSLRVVYEPMYRQFLSGLDVSVPVGFSYTNGASGALGTGFGADHGGDINIGIKGNYLNTWNLGLTYTHYYGPENTFLDENNHYTFEQPLKDRDFIAFTVSRTF</sequence>
<accession>A0A7W2PV55</accession>
<evidence type="ECO:0000313" key="1">
    <source>
        <dbReference type="EMBL" id="MBA6061954.1"/>
    </source>
</evidence>
<dbReference type="InterPro" id="IPR010727">
    <property type="entry name" value="DUF1302"/>
</dbReference>
<dbReference type="EMBL" id="JACGCU010000053">
    <property type="protein sequence ID" value="MBA6061954.1"/>
    <property type="molecule type" value="Genomic_DNA"/>
</dbReference>
<proteinExistence type="predicted"/>
<dbReference type="Pfam" id="PF06980">
    <property type="entry name" value="DUF1302"/>
    <property type="match status" value="1"/>
</dbReference>
<dbReference type="RefSeq" id="WP_181098000.1">
    <property type="nucleotide sequence ID" value="NZ_JACGCU010000053.1"/>
</dbReference>
<evidence type="ECO:0000313" key="2">
    <source>
        <dbReference type="Proteomes" id="UP000556620"/>
    </source>
</evidence>
<dbReference type="AlphaFoldDB" id="A0A7W2PV55"/>
<name>A0A7W2PV55_9PSED</name>